<dbReference type="RefSeq" id="YP_009611722.1">
    <property type="nucleotide sequence ID" value="NC_042013.1"/>
</dbReference>
<name>A0A2L0UZA9_9CAUD</name>
<accession>A0A2L0UZA9</accession>
<organism evidence="1 2">
    <name type="scientific">Agrobacterium phage Atu_ph07</name>
    <dbReference type="NCBI Taxonomy" id="2024264"/>
    <lineage>
        <taxon>Viruses</taxon>
        <taxon>Duplodnaviria</taxon>
        <taxon>Heunggongvirae</taxon>
        <taxon>Uroviricota</taxon>
        <taxon>Caudoviricetes</taxon>
        <taxon>Polybotosvirus</taxon>
        <taxon>Polybotosvirus Atuph07</taxon>
    </lineage>
</organism>
<dbReference type="EMBL" id="MF403008">
    <property type="protein sequence ID" value="AUZ94869.1"/>
    <property type="molecule type" value="Genomic_DNA"/>
</dbReference>
<dbReference type="GeneID" id="40088060"/>
<keyword evidence="2" id="KW-1185">Reference proteome</keyword>
<proteinExistence type="predicted"/>
<dbReference type="KEGG" id="vg:40088060"/>
<dbReference type="Proteomes" id="UP000223025">
    <property type="component" value="Segment"/>
</dbReference>
<evidence type="ECO:0000313" key="2">
    <source>
        <dbReference type="Proteomes" id="UP000223025"/>
    </source>
</evidence>
<sequence>MKWEQLTESTTAPIRTYSDLLKFVNEHCRPYIHENPYFETNRLYRGMKTPSTIASINTIRKDRLPKDTAKQVQKELDEEFISQGFKAIRSNSMFCIGESYNAEEYGEVHVVYPMGNFEYTWSPEIRDLTVALYNQTDASKFVPSDNKTLNVDEFPESIRISIDARAENRGLEKLSGHISTNDLIKLYPDNVPKSISYYFSKLNLIRIDTNFSEIVKEYQTTDLVKAIVSGNEIMITGDKYLAIPFERYTELKRYHKETK</sequence>
<evidence type="ECO:0000313" key="1">
    <source>
        <dbReference type="EMBL" id="AUZ94869.1"/>
    </source>
</evidence>
<protein>
    <submittedName>
        <fullName evidence="1">Uncharacterized protein</fullName>
    </submittedName>
</protein>
<reference evidence="1 2" key="1">
    <citation type="submission" date="2017-06" db="EMBL/GenBank/DDBJ databases">
        <authorList>
            <person name="Kim H.J."/>
            <person name="Triplett B.A."/>
        </authorList>
    </citation>
    <scope>NUCLEOTIDE SEQUENCE [LARGE SCALE GENOMIC DNA]</scope>
</reference>